<name>A0A3P1T581_9ACTN</name>
<feature type="compositionally biased region" description="Low complexity" evidence="1">
    <location>
        <begin position="36"/>
        <end position="73"/>
    </location>
</feature>
<proteinExistence type="predicted"/>
<keyword evidence="2" id="KW-0732">Signal</keyword>
<dbReference type="Pfam" id="PF13539">
    <property type="entry name" value="Peptidase_M15_4"/>
    <property type="match status" value="1"/>
</dbReference>
<evidence type="ECO:0000256" key="2">
    <source>
        <dbReference type="SAM" id="SignalP"/>
    </source>
</evidence>
<dbReference type="RefSeq" id="WP_124844819.1">
    <property type="nucleotide sequence ID" value="NZ_RQZG01000009.1"/>
</dbReference>
<evidence type="ECO:0000313" key="5">
    <source>
        <dbReference type="Proteomes" id="UP000280819"/>
    </source>
</evidence>
<evidence type="ECO:0000259" key="3">
    <source>
        <dbReference type="Pfam" id="PF13539"/>
    </source>
</evidence>
<dbReference type="InterPro" id="IPR039561">
    <property type="entry name" value="Peptidase_M15C"/>
</dbReference>
<accession>A0A3P1T581</accession>
<dbReference type="AlphaFoldDB" id="A0A3P1T581"/>
<dbReference type="SUPFAM" id="SSF55166">
    <property type="entry name" value="Hedgehog/DD-peptidase"/>
    <property type="match status" value="1"/>
</dbReference>
<gene>
    <name evidence="4" type="ORF">EII34_08975</name>
</gene>
<feature type="signal peptide" evidence="2">
    <location>
        <begin position="1"/>
        <end position="25"/>
    </location>
</feature>
<evidence type="ECO:0000256" key="1">
    <source>
        <dbReference type="SAM" id="MobiDB-lite"/>
    </source>
</evidence>
<feature type="region of interest" description="Disordered" evidence="1">
    <location>
        <begin position="25"/>
        <end position="115"/>
    </location>
</feature>
<sequence length="687" mass="73358">MTRWRLPAALLLGPALLLTTMTARADETPPQPPVVATPQTPTASPTPSDPEPSGSPSVEPGTGTPSPTGSTTPPVEPTSPSPTVAGGTDTTPQEATPDAMTSLEVGSTGPVDGDLILAGNHRYRWTGRLRSAGEVVIWWNNPSYDTTWRRSAQGHTDEAGNFSLSGPVGPWSNTYRFTVTSGAEPAGSASPVVTVRVRSTDDSLAVDTDGERLGSRLVGSSGNYVATGLAPAGSAVVVWWNNPAVNQEWLPLTRGTADARGRFTLIHPIGPWANTFRMAATTGDRPTAATSHVTVEVVGPYVSLAVRTSGHHHGTTFAVNSGWYIFEGGTAANAPVQLWWDAVGDGGGWREGASGRADATGHFRIVSKVGPWAKKYRWTATTGPAPDGRADVTTVDVVQAPSQFRVGTTGEMAGGNFRAGSGSYVFEGRTIPGVPVQVWWNNPDYDPWFRTQVRTTADGQGNFRVTAPIGPWAATFRFAATVGEYPEAWDAAPVAVKVVTAALDPVVVQTPASELGSSWRPGCPVGPGSLSSVYMNHWRPDGTIARGEIVVRSDLAQRTIAIFDAAFQEEFPITKMQPAANYHGANDELMMADDNTSGFNCRTVVGNPYRMSPHSYGYAIDINTVKNPYYAAGRWYPSSRYSTGRSASIPGMHMPGTVFPSQFRAHGGHWGNCYRDYHHFELTTKRC</sequence>
<protein>
    <recommendedName>
        <fullName evidence="3">Peptidase M15C domain-containing protein</fullName>
    </recommendedName>
</protein>
<feature type="chain" id="PRO_5018218904" description="Peptidase M15C domain-containing protein" evidence="2">
    <location>
        <begin position="26"/>
        <end position="687"/>
    </location>
</feature>
<dbReference type="Proteomes" id="UP000280819">
    <property type="component" value="Unassembled WGS sequence"/>
</dbReference>
<evidence type="ECO:0000313" key="4">
    <source>
        <dbReference type="EMBL" id="RRD04667.1"/>
    </source>
</evidence>
<organism evidence="4 5">
    <name type="scientific">Arachnia propionica</name>
    <dbReference type="NCBI Taxonomy" id="1750"/>
    <lineage>
        <taxon>Bacteria</taxon>
        <taxon>Bacillati</taxon>
        <taxon>Actinomycetota</taxon>
        <taxon>Actinomycetes</taxon>
        <taxon>Propionibacteriales</taxon>
        <taxon>Propionibacteriaceae</taxon>
        <taxon>Arachnia</taxon>
    </lineage>
</organism>
<dbReference type="InterPro" id="IPR009045">
    <property type="entry name" value="Zn_M74/Hedgehog-like"/>
</dbReference>
<comment type="caution">
    <text evidence="4">The sequence shown here is derived from an EMBL/GenBank/DDBJ whole genome shotgun (WGS) entry which is preliminary data.</text>
</comment>
<dbReference type="Gene3D" id="3.30.1380.10">
    <property type="match status" value="1"/>
</dbReference>
<dbReference type="GO" id="GO:0008233">
    <property type="term" value="F:peptidase activity"/>
    <property type="evidence" value="ECO:0007669"/>
    <property type="project" value="InterPro"/>
</dbReference>
<dbReference type="OrthoDB" id="9799970at2"/>
<dbReference type="EMBL" id="RQZG01000009">
    <property type="protein sequence ID" value="RRD04667.1"/>
    <property type="molecule type" value="Genomic_DNA"/>
</dbReference>
<reference evidence="4 5" key="1">
    <citation type="submission" date="2018-11" db="EMBL/GenBank/DDBJ databases">
        <title>Genomes From Bacteria Associated with the Canine Oral Cavity: a Test Case for Automated Genome-Based Taxonomic Assignment.</title>
        <authorList>
            <person name="Coil D.A."/>
            <person name="Jospin G."/>
            <person name="Darling A.E."/>
            <person name="Wallis C."/>
            <person name="Davis I.J."/>
            <person name="Harris S."/>
            <person name="Eisen J.A."/>
            <person name="Holcombe L.J."/>
            <person name="O'Flynn C."/>
        </authorList>
    </citation>
    <scope>NUCLEOTIDE SEQUENCE [LARGE SCALE GENOMIC DNA]</scope>
    <source>
        <strain evidence="4 5">OH887_COT-365</strain>
    </source>
</reference>
<feature type="domain" description="Peptidase M15C" evidence="3">
    <location>
        <begin position="610"/>
        <end position="682"/>
    </location>
</feature>